<dbReference type="EMBL" id="BARS01024577">
    <property type="protein sequence ID" value="GAG09544.1"/>
    <property type="molecule type" value="Genomic_DNA"/>
</dbReference>
<name>X0UUL7_9ZZZZ</name>
<organism evidence="2">
    <name type="scientific">marine sediment metagenome</name>
    <dbReference type="NCBI Taxonomy" id="412755"/>
    <lineage>
        <taxon>unclassified sequences</taxon>
        <taxon>metagenomes</taxon>
        <taxon>ecological metagenomes</taxon>
    </lineage>
</organism>
<dbReference type="Pfam" id="PF00246">
    <property type="entry name" value="Peptidase_M14"/>
    <property type="match status" value="1"/>
</dbReference>
<feature type="non-terminal residue" evidence="2">
    <location>
        <position position="1"/>
    </location>
</feature>
<dbReference type="AlphaFoldDB" id="X0UUL7"/>
<dbReference type="SUPFAM" id="SSF53187">
    <property type="entry name" value="Zn-dependent exopeptidases"/>
    <property type="match status" value="1"/>
</dbReference>
<feature type="non-terminal residue" evidence="2">
    <location>
        <position position="268"/>
    </location>
</feature>
<gene>
    <name evidence="2" type="ORF">S01H1_39008</name>
</gene>
<sequence length="268" mass="29774">ITDPYTSGPKKKAMIATGNHNTEAAGSWAFQGMVDFLVSADPEADWLRKHVEFYIYPLVSPDGRYTDTGRGSPEQEAEGFGTDHNRVWHTQGQGLSTIDALTTAMRADTCNDVDFAFDYHGGGSDFFYIMPSQADCPYVKAFAEREPSVPPHLRSGDYRMARIWPLRPEGLNAEFACTPENHEGTGTVQDKLDLGKSYGLAIYDVLDPNSDYLNDYLELKEEAENWLVDNLELRTGELVGWWNFDDETANDSSGNGHHGTLVSGVTFV</sequence>
<feature type="domain" description="Peptidase M14" evidence="1">
    <location>
        <begin position="1"/>
        <end position="268"/>
    </location>
</feature>
<dbReference type="GO" id="GO:0008270">
    <property type="term" value="F:zinc ion binding"/>
    <property type="evidence" value="ECO:0007669"/>
    <property type="project" value="InterPro"/>
</dbReference>
<dbReference type="Gene3D" id="3.40.630.10">
    <property type="entry name" value="Zn peptidases"/>
    <property type="match status" value="1"/>
</dbReference>
<accession>X0UUL7</accession>
<proteinExistence type="predicted"/>
<dbReference type="Gene3D" id="2.60.120.200">
    <property type="match status" value="1"/>
</dbReference>
<dbReference type="GO" id="GO:0006508">
    <property type="term" value="P:proteolysis"/>
    <property type="evidence" value="ECO:0007669"/>
    <property type="project" value="InterPro"/>
</dbReference>
<dbReference type="PROSITE" id="PS52035">
    <property type="entry name" value="PEPTIDASE_M14"/>
    <property type="match status" value="1"/>
</dbReference>
<dbReference type="GO" id="GO:0004181">
    <property type="term" value="F:metallocarboxypeptidase activity"/>
    <property type="evidence" value="ECO:0007669"/>
    <property type="project" value="InterPro"/>
</dbReference>
<comment type="caution">
    <text evidence="2">The sequence shown here is derived from an EMBL/GenBank/DDBJ whole genome shotgun (WGS) entry which is preliminary data.</text>
</comment>
<dbReference type="InterPro" id="IPR000834">
    <property type="entry name" value="Peptidase_M14"/>
</dbReference>
<evidence type="ECO:0000259" key="1">
    <source>
        <dbReference type="PROSITE" id="PS52035"/>
    </source>
</evidence>
<reference evidence="2" key="1">
    <citation type="journal article" date="2014" name="Front. Microbiol.">
        <title>High frequency of phylogenetically diverse reductive dehalogenase-homologous genes in deep subseafloor sedimentary metagenomes.</title>
        <authorList>
            <person name="Kawai M."/>
            <person name="Futagami T."/>
            <person name="Toyoda A."/>
            <person name="Takaki Y."/>
            <person name="Nishi S."/>
            <person name="Hori S."/>
            <person name="Arai W."/>
            <person name="Tsubouchi T."/>
            <person name="Morono Y."/>
            <person name="Uchiyama I."/>
            <person name="Ito T."/>
            <person name="Fujiyama A."/>
            <person name="Inagaki F."/>
            <person name="Takami H."/>
        </authorList>
    </citation>
    <scope>NUCLEOTIDE SEQUENCE</scope>
    <source>
        <strain evidence="2">Expedition CK06-06</strain>
    </source>
</reference>
<protein>
    <recommendedName>
        <fullName evidence="1">Peptidase M14 domain-containing protein</fullName>
    </recommendedName>
</protein>
<evidence type="ECO:0000313" key="2">
    <source>
        <dbReference type="EMBL" id="GAG09544.1"/>
    </source>
</evidence>